<keyword evidence="2" id="KW-1133">Transmembrane helix</keyword>
<keyword evidence="2" id="KW-0812">Transmembrane</keyword>
<feature type="transmembrane region" description="Helical" evidence="2">
    <location>
        <begin position="140"/>
        <end position="165"/>
    </location>
</feature>
<keyword evidence="2" id="KW-0472">Membrane</keyword>
<keyword evidence="4" id="KW-1185">Reference proteome</keyword>
<feature type="region of interest" description="Disordered" evidence="1">
    <location>
        <begin position="211"/>
        <end position="233"/>
    </location>
</feature>
<dbReference type="AlphaFoldDB" id="A0A1S2QCJ7"/>
<protein>
    <submittedName>
        <fullName evidence="3">Uncharacterized protein</fullName>
    </submittedName>
</protein>
<evidence type="ECO:0000256" key="2">
    <source>
        <dbReference type="SAM" id="Phobius"/>
    </source>
</evidence>
<comment type="caution">
    <text evidence="3">The sequence shown here is derived from an EMBL/GenBank/DDBJ whole genome shotgun (WGS) entry which is preliminary data.</text>
</comment>
<dbReference type="EMBL" id="MLYO01000035">
    <property type="protein sequence ID" value="OIK03423.1"/>
    <property type="molecule type" value="Genomic_DNA"/>
</dbReference>
<reference evidence="3 4" key="1">
    <citation type="submission" date="2016-10" db="EMBL/GenBank/DDBJ databases">
        <title>Genome sequence of Streptomyces sp. MUSC 1.</title>
        <authorList>
            <person name="Lee L.-H."/>
            <person name="Ser H.-L."/>
            <person name="Law J.W.-F."/>
        </authorList>
    </citation>
    <scope>NUCLEOTIDE SEQUENCE [LARGE SCALE GENOMIC DNA]</scope>
    <source>
        <strain evidence="3 4">MUSC 1</strain>
    </source>
</reference>
<proteinExistence type="predicted"/>
<evidence type="ECO:0000256" key="1">
    <source>
        <dbReference type="SAM" id="MobiDB-lite"/>
    </source>
</evidence>
<dbReference type="OrthoDB" id="9928283at2"/>
<dbReference type="RefSeq" id="WP_071382496.1">
    <property type="nucleotide sequence ID" value="NZ_MLYO01000035.1"/>
</dbReference>
<organism evidence="3 4">
    <name type="scientific">Streptomyces monashensis</name>
    <dbReference type="NCBI Taxonomy" id="1678012"/>
    <lineage>
        <taxon>Bacteria</taxon>
        <taxon>Bacillati</taxon>
        <taxon>Actinomycetota</taxon>
        <taxon>Actinomycetes</taxon>
        <taxon>Kitasatosporales</taxon>
        <taxon>Streptomycetaceae</taxon>
        <taxon>Streptomyces</taxon>
    </lineage>
</organism>
<accession>A0A1S2QCJ7</accession>
<feature type="compositionally biased region" description="Low complexity" evidence="1">
    <location>
        <begin position="81"/>
        <end position="90"/>
    </location>
</feature>
<sequence>MAGVLTWIRQWRAGNGAPRPGTRVPDPASPPAGQPQPGTTGQPAPRADEAGGRAQASDPGAAEPEPPSADPEPTDPPAPIVPTAVITAGAAAGGAPAGPRRGIDIPTPREVLPDRPPTPGDLVMFLQTAVLGSNAALLRFLCALLGLGLVFLLVYGGSLLVAVVIQALVHSFAPHATPSLGTLERSGWILGGTGTAVFGGLRIRRWFRNRPQDPVSRPAGTTPSAAESDESRP</sequence>
<feature type="transmembrane region" description="Helical" evidence="2">
    <location>
        <begin position="185"/>
        <end position="203"/>
    </location>
</feature>
<feature type="compositionally biased region" description="Pro residues" evidence="1">
    <location>
        <begin position="64"/>
        <end position="80"/>
    </location>
</feature>
<name>A0A1S2QCJ7_9ACTN</name>
<feature type="region of interest" description="Disordered" evidence="1">
    <location>
        <begin position="1"/>
        <end position="115"/>
    </location>
</feature>
<feature type="compositionally biased region" description="Low complexity" evidence="1">
    <location>
        <begin position="35"/>
        <end position="45"/>
    </location>
</feature>
<gene>
    <name evidence="3" type="ORF">BIV23_21220</name>
</gene>
<evidence type="ECO:0000313" key="3">
    <source>
        <dbReference type="EMBL" id="OIK03423.1"/>
    </source>
</evidence>
<evidence type="ECO:0000313" key="4">
    <source>
        <dbReference type="Proteomes" id="UP000179642"/>
    </source>
</evidence>
<dbReference type="Proteomes" id="UP000179642">
    <property type="component" value="Unassembled WGS sequence"/>
</dbReference>